<dbReference type="SUPFAM" id="SSF51905">
    <property type="entry name" value="FAD/NAD(P)-binding domain"/>
    <property type="match status" value="1"/>
</dbReference>
<dbReference type="Pfam" id="PF07976">
    <property type="entry name" value="Phe_hydrox_dim"/>
    <property type="match status" value="1"/>
</dbReference>
<dbReference type="GO" id="GO:0016709">
    <property type="term" value="F:oxidoreductase activity, acting on paired donors, with incorporation or reduction of molecular oxygen, NAD(P)H as one donor, and incorporation of one atom of oxygen"/>
    <property type="evidence" value="ECO:0007669"/>
    <property type="project" value="UniProtKB-ARBA"/>
</dbReference>
<evidence type="ECO:0000256" key="1">
    <source>
        <dbReference type="ARBA" id="ARBA00007801"/>
    </source>
</evidence>
<dbReference type="CDD" id="cd02979">
    <property type="entry name" value="PHOX_C"/>
    <property type="match status" value="1"/>
</dbReference>
<evidence type="ECO:0000256" key="2">
    <source>
        <dbReference type="ARBA" id="ARBA00022630"/>
    </source>
</evidence>
<dbReference type="Gene3D" id="3.50.50.60">
    <property type="entry name" value="FAD/NAD(P)-binding domain"/>
    <property type="match status" value="1"/>
</dbReference>
<evidence type="ECO:0000259" key="6">
    <source>
        <dbReference type="Pfam" id="PF01494"/>
    </source>
</evidence>
<evidence type="ECO:0000313" key="9">
    <source>
        <dbReference type="Proteomes" id="UP000325780"/>
    </source>
</evidence>
<dbReference type="Gene3D" id="3.30.9.10">
    <property type="entry name" value="D-Amino Acid Oxidase, subunit A, domain 2"/>
    <property type="match status" value="1"/>
</dbReference>
<keyword evidence="2" id="KW-0285">Flavoprotein</keyword>
<dbReference type="InterPro" id="IPR036188">
    <property type="entry name" value="FAD/NAD-bd_sf"/>
</dbReference>
<dbReference type="AlphaFoldDB" id="A0A5N6TQI8"/>
<proteinExistence type="inferred from homology"/>
<evidence type="ECO:0000259" key="7">
    <source>
        <dbReference type="Pfam" id="PF07976"/>
    </source>
</evidence>
<keyword evidence="9" id="KW-1185">Reference proteome</keyword>
<dbReference type="OrthoDB" id="1716816at2759"/>
<name>A0A5N6TQI8_ASPAV</name>
<dbReference type="PANTHER" id="PTHR43004:SF13">
    <property type="entry name" value="FAD-BINDING DOMAIN-CONTAINING PROTEIN-RELATED"/>
    <property type="match status" value="1"/>
</dbReference>
<reference evidence="8 9" key="1">
    <citation type="submission" date="2019-04" db="EMBL/GenBank/DDBJ databases">
        <title>Friends and foes A comparative genomics study of 23 Aspergillus species from section Flavi.</title>
        <authorList>
            <consortium name="DOE Joint Genome Institute"/>
            <person name="Kjaerbolling I."/>
            <person name="Vesth T."/>
            <person name="Frisvad J.C."/>
            <person name="Nybo J.L."/>
            <person name="Theobald S."/>
            <person name="Kildgaard S."/>
            <person name="Isbrandt T."/>
            <person name="Kuo A."/>
            <person name="Sato A."/>
            <person name="Lyhne E.K."/>
            <person name="Kogle M.E."/>
            <person name="Wiebenga A."/>
            <person name="Kun R.S."/>
            <person name="Lubbers R.J."/>
            <person name="Makela M.R."/>
            <person name="Barry K."/>
            <person name="Chovatia M."/>
            <person name="Clum A."/>
            <person name="Daum C."/>
            <person name="Haridas S."/>
            <person name="He G."/>
            <person name="LaButti K."/>
            <person name="Lipzen A."/>
            <person name="Mondo S."/>
            <person name="Riley R."/>
            <person name="Salamov A."/>
            <person name="Simmons B.A."/>
            <person name="Magnuson J.K."/>
            <person name="Henrissat B."/>
            <person name="Mortensen U.H."/>
            <person name="Larsen T.O."/>
            <person name="Devries R.P."/>
            <person name="Grigoriev I.V."/>
            <person name="Machida M."/>
            <person name="Baker S.E."/>
            <person name="Andersen M.R."/>
        </authorList>
    </citation>
    <scope>NUCLEOTIDE SEQUENCE [LARGE SCALE GENOMIC DNA]</scope>
    <source>
        <strain evidence="8 9">IBT 18842</strain>
    </source>
</reference>
<evidence type="ECO:0000256" key="4">
    <source>
        <dbReference type="ARBA" id="ARBA00023002"/>
    </source>
</evidence>
<dbReference type="GO" id="GO:0071949">
    <property type="term" value="F:FAD binding"/>
    <property type="evidence" value="ECO:0007669"/>
    <property type="project" value="InterPro"/>
</dbReference>
<dbReference type="EMBL" id="ML742152">
    <property type="protein sequence ID" value="KAE8148628.1"/>
    <property type="molecule type" value="Genomic_DNA"/>
</dbReference>
<accession>A0A5N6TQI8</accession>
<sequence length="645" mass="71703">MNDNQRVDVLIFGAGPAGLMAAAWMAQTGVKTLLVERRPCGTQNGRADGLESRTLEILDSFGLGDKIWAEANHTVDIALWSDSAHGVLQRESVMANSGPGWSRFYESTLSQGRVEEHLTKLVQQSSQVDVRRATVPTSLDIDYDMLHDHGTYPFRVELDNVAPTGLLKAGDSRPGSDPTTPNSESSNSQNSASYQLGDSGIFGMGTVVEAKYLLGCDGAHSWVRKQLEIPLEGENFEDHWGVLDIIPITDFPDIRKRCIIKSRFGTLMIIPRERRLVRVYVELSPRASAQFSAHEDLEIILNQVSEIMQPYTVKTEHIAWHTTYRVGQRLCSKIAIQNRIFLAGDAIHTHSPKAGQGMNVSIQDTYNLGWKLAAVVHGASPPDILYTYAQERYPIAERLIRLDQRICRGMCTTRNQVRGKFDEDQKQAIREENTSCSGLTATYGPNLLISQPEPAVDNHDLPRNPSLPGIIRLGARMPSMLVLNHSDSQAIHLQQAFPSTGRWNLVVFGGDISQREQMNRLHHLATALSAPDSYLHRLNQARAIVGGVGSVDVYLLHSANRNNIDLFSLPEIFRPFHADGGLDYSRVLVDNESCHHPGGGQLYQTFGIGERGCMTLLRPDQHVAFLSEMDNVHGLERFLRSFTCI</sequence>
<organism evidence="8 9">
    <name type="scientific">Aspergillus avenaceus</name>
    <dbReference type="NCBI Taxonomy" id="36643"/>
    <lineage>
        <taxon>Eukaryota</taxon>
        <taxon>Fungi</taxon>
        <taxon>Dikarya</taxon>
        <taxon>Ascomycota</taxon>
        <taxon>Pezizomycotina</taxon>
        <taxon>Eurotiomycetes</taxon>
        <taxon>Eurotiomycetidae</taxon>
        <taxon>Eurotiales</taxon>
        <taxon>Aspergillaceae</taxon>
        <taxon>Aspergillus</taxon>
        <taxon>Aspergillus subgen. Circumdati</taxon>
    </lineage>
</organism>
<comment type="similarity">
    <text evidence="1">Belongs to the PheA/TfdB FAD monooxygenase family.</text>
</comment>
<feature type="domain" description="FAD-binding" evidence="6">
    <location>
        <begin position="6"/>
        <end position="140"/>
    </location>
</feature>
<keyword evidence="4" id="KW-0560">Oxidoreductase</keyword>
<dbReference type="SUPFAM" id="SSF52833">
    <property type="entry name" value="Thioredoxin-like"/>
    <property type="match status" value="1"/>
</dbReference>
<evidence type="ECO:0000256" key="5">
    <source>
        <dbReference type="SAM" id="MobiDB-lite"/>
    </source>
</evidence>
<dbReference type="PRINTS" id="PR00420">
    <property type="entry name" value="RNGMNOXGNASE"/>
</dbReference>
<evidence type="ECO:0000313" key="8">
    <source>
        <dbReference type="EMBL" id="KAE8148628.1"/>
    </source>
</evidence>
<dbReference type="Gene3D" id="3.40.30.20">
    <property type="match status" value="1"/>
</dbReference>
<dbReference type="Proteomes" id="UP000325780">
    <property type="component" value="Unassembled WGS sequence"/>
</dbReference>
<dbReference type="Pfam" id="PF01494">
    <property type="entry name" value="FAD_binding_3"/>
    <property type="match status" value="2"/>
</dbReference>
<feature type="compositionally biased region" description="Low complexity" evidence="5">
    <location>
        <begin position="182"/>
        <end position="192"/>
    </location>
</feature>
<dbReference type="InterPro" id="IPR050641">
    <property type="entry name" value="RIFMO-like"/>
</dbReference>
<dbReference type="PANTHER" id="PTHR43004">
    <property type="entry name" value="TRK SYSTEM POTASSIUM UPTAKE PROTEIN"/>
    <property type="match status" value="1"/>
</dbReference>
<evidence type="ECO:0000256" key="3">
    <source>
        <dbReference type="ARBA" id="ARBA00022827"/>
    </source>
</evidence>
<keyword evidence="3" id="KW-0274">FAD</keyword>
<gene>
    <name evidence="8" type="ORF">BDV25DRAFT_168328</name>
</gene>
<dbReference type="SUPFAM" id="SSF54373">
    <property type="entry name" value="FAD-linked reductases, C-terminal domain"/>
    <property type="match status" value="1"/>
</dbReference>
<feature type="domain" description="Phenol hydroxylase-like C-terminal dimerisation" evidence="7">
    <location>
        <begin position="442"/>
        <end position="643"/>
    </location>
</feature>
<feature type="domain" description="FAD-binding" evidence="6">
    <location>
        <begin position="206"/>
        <end position="401"/>
    </location>
</feature>
<protein>
    <submittedName>
        <fullName evidence="8">FAD binding domain protein</fullName>
    </submittedName>
</protein>
<feature type="region of interest" description="Disordered" evidence="5">
    <location>
        <begin position="165"/>
        <end position="192"/>
    </location>
</feature>
<dbReference type="InterPro" id="IPR038220">
    <property type="entry name" value="PHOX_C_sf"/>
</dbReference>
<dbReference type="InterPro" id="IPR002938">
    <property type="entry name" value="FAD-bd"/>
</dbReference>
<dbReference type="InterPro" id="IPR036249">
    <property type="entry name" value="Thioredoxin-like_sf"/>
</dbReference>
<dbReference type="InterPro" id="IPR012941">
    <property type="entry name" value="Phe_hydrox_C_dim_dom"/>
</dbReference>